<organism evidence="1 2">
    <name type="scientific">Dallia pectoralis</name>
    <name type="common">Alaska blackfish</name>
    <dbReference type="NCBI Taxonomy" id="75939"/>
    <lineage>
        <taxon>Eukaryota</taxon>
        <taxon>Metazoa</taxon>
        <taxon>Chordata</taxon>
        <taxon>Craniata</taxon>
        <taxon>Vertebrata</taxon>
        <taxon>Euteleostomi</taxon>
        <taxon>Actinopterygii</taxon>
        <taxon>Neopterygii</taxon>
        <taxon>Teleostei</taxon>
        <taxon>Protacanthopterygii</taxon>
        <taxon>Esociformes</taxon>
        <taxon>Umbridae</taxon>
        <taxon>Dallia</taxon>
    </lineage>
</organism>
<evidence type="ECO:0000313" key="1">
    <source>
        <dbReference type="EMBL" id="KAJ7989426.1"/>
    </source>
</evidence>
<accession>A0ACC2FDL3</accession>
<protein>
    <submittedName>
        <fullName evidence="1">Uncharacterized protein</fullName>
    </submittedName>
</protein>
<gene>
    <name evidence="1" type="ORF">DPEC_G00304420</name>
</gene>
<reference evidence="1" key="1">
    <citation type="submission" date="2021-05" db="EMBL/GenBank/DDBJ databases">
        <authorList>
            <person name="Pan Q."/>
            <person name="Jouanno E."/>
            <person name="Zahm M."/>
            <person name="Klopp C."/>
            <person name="Cabau C."/>
            <person name="Louis A."/>
            <person name="Berthelot C."/>
            <person name="Parey E."/>
            <person name="Roest Crollius H."/>
            <person name="Montfort J."/>
            <person name="Robinson-Rechavi M."/>
            <person name="Bouchez O."/>
            <person name="Lampietro C."/>
            <person name="Lopez Roques C."/>
            <person name="Donnadieu C."/>
            <person name="Postlethwait J."/>
            <person name="Bobe J."/>
            <person name="Dillon D."/>
            <person name="Chandos A."/>
            <person name="von Hippel F."/>
            <person name="Guiguen Y."/>
        </authorList>
    </citation>
    <scope>NUCLEOTIDE SEQUENCE</scope>
    <source>
        <strain evidence="1">YG-Jan2019</strain>
    </source>
</reference>
<name>A0ACC2FDL3_DALPE</name>
<keyword evidence="2" id="KW-1185">Reference proteome</keyword>
<proteinExistence type="predicted"/>
<evidence type="ECO:0000313" key="2">
    <source>
        <dbReference type="Proteomes" id="UP001157502"/>
    </source>
</evidence>
<dbReference type="EMBL" id="CM055756">
    <property type="protein sequence ID" value="KAJ7989426.1"/>
    <property type="molecule type" value="Genomic_DNA"/>
</dbReference>
<dbReference type="Proteomes" id="UP001157502">
    <property type="component" value="Chromosome 29"/>
</dbReference>
<comment type="caution">
    <text evidence="1">The sequence shown here is derived from an EMBL/GenBank/DDBJ whole genome shotgun (WGS) entry which is preliminary data.</text>
</comment>
<sequence length="105" mass="12296">MRLKRPCDVCTERKPYDSSDQECSEPRVTKPHFSHLLANPFRVSVGFQEPQRRWERLMSLSMFLCVPQTAVQRKRWRAPCKLMCPLSPCGFHFTMQPDGPRSSLQ</sequence>